<dbReference type="NCBIfam" id="TIGR01930">
    <property type="entry name" value="AcCoA-C-Actrans"/>
    <property type="match status" value="1"/>
</dbReference>
<dbReference type="KEGG" id="spap:H3Z74_12120"/>
<dbReference type="AlphaFoldDB" id="A0A7H0LD26"/>
<proteinExistence type="inferred from homology"/>
<dbReference type="PANTHER" id="PTHR43853">
    <property type="entry name" value="3-KETOACYL-COA THIOLASE, PEROXISOMAL"/>
    <property type="match status" value="1"/>
</dbReference>
<reference evidence="15 16" key="1">
    <citation type="submission" date="2020-09" db="EMBL/GenBank/DDBJ databases">
        <title>Sphingomonas sp., a new species isolated from pork steak.</title>
        <authorList>
            <person name="Heidler von Heilborn D."/>
        </authorList>
    </citation>
    <scope>NUCLEOTIDE SEQUENCE [LARGE SCALE GENOMIC DNA]</scope>
    <source>
        <strain evidence="16">S8-3T</strain>
    </source>
</reference>
<keyword evidence="5" id="KW-0276">Fatty acid metabolism</keyword>
<dbReference type="SUPFAM" id="SSF53901">
    <property type="entry name" value="Thiolase-like"/>
    <property type="match status" value="2"/>
</dbReference>
<evidence type="ECO:0000256" key="11">
    <source>
        <dbReference type="PIRSR" id="PIRSR000429-1"/>
    </source>
</evidence>
<keyword evidence="8" id="KW-0576">Peroxisome</keyword>
<dbReference type="GO" id="GO:0003988">
    <property type="term" value="F:acetyl-CoA C-acyltransferase activity"/>
    <property type="evidence" value="ECO:0007669"/>
    <property type="project" value="UniProtKB-EC"/>
</dbReference>
<feature type="domain" description="Thiolase N-terminal" evidence="13">
    <location>
        <begin position="5"/>
        <end position="261"/>
    </location>
</feature>
<keyword evidence="4" id="KW-0583">PHB biosynthesis</keyword>
<keyword evidence="9 12" id="KW-0012">Acyltransferase</keyword>
<evidence type="ECO:0000256" key="3">
    <source>
        <dbReference type="ARBA" id="ARBA00022679"/>
    </source>
</evidence>
<accession>A0A7H0LD26</accession>
<dbReference type="PANTHER" id="PTHR43853:SF8">
    <property type="entry name" value="3-KETOACYL-COA THIOLASE, PEROXISOMAL"/>
    <property type="match status" value="1"/>
</dbReference>
<feature type="domain" description="Thiolase C-terminal" evidence="14">
    <location>
        <begin position="270"/>
        <end position="390"/>
    </location>
</feature>
<dbReference type="InterPro" id="IPR020613">
    <property type="entry name" value="Thiolase_CS"/>
</dbReference>
<evidence type="ECO:0000259" key="13">
    <source>
        <dbReference type="Pfam" id="PF00108"/>
    </source>
</evidence>
<dbReference type="EC" id="2.3.1.16" evidence="15"/>
<evidence type="ECO:0000256" key="8">
    <source>
        <dbReference type="ARBA" id="ARBA00023140"/>
    </source>
</evidence>
<evidence type="ECO:0000256" key="1">
    <source>
        <dbReference type="ARBA" id="ARBA00004275"/>
    </source>
</evidence>
<keyword evidence="7" id="KW-0443">Lipid metabolism</keyword>
<dbReference type="GO" id="GO:0042619">
    <property type="term" value="P:poly-hydroxybutyrate biosynthetic process"/>
    <property type="evidence" value="ECO:0007669"/>
    <property type="project" value="UniProtKB-KW"/>
</dbReference>
<name>A0A7H0LD26_9SPHN</name>
<evidence type="ECO:0000313" key="15">
    <source>
        <dbReference type="EMBL" id="QNQ07579.1"/>
    </source>
</evidence>
<comment type="similarity">
    <text evidence="2 12">Belongs to the thiolase-like superfamily. Thiolase family.</text>
</comment>
<gene>
    <name evidence="15" type="ORF">H3Z74_12120</name>
</gene>
<evidence type="ECO:0000313" key="16">
    <source>
        <dbReference type="Proteomes" id="UP000516148"/>
    </source>
</evidence>
<comment type="pathway">
    <text evidence="10">Metabolic intermediate biosynthesis; (R)-mevalonate biosynthesis; (R)-mevalonate from acetyl-CoA: step 1/3.</text>
</comment>
<keyword evidence="3 12" id="KW-0808">Transferase</keyword>
<feature type="active site" description="Proton acceptor" evidence="11">
    <location>
        <position position="348"/>
    </location>
</feature>
<dbReference type="InterPro" id="IPR016039">
    <property type="entry name" value="Thiolase-like"/>
</dbReference>
<dbReference type="Proteomes" id="UP000516148">
    <property type="component" value="Chromosome"/>
</dbReference>
<evidence type="ECO:0000256" key="5">
    <source>
        <dbReference type="ARBA" id="ARBA00022832"/>
    </source>
</evidence>
<dbReference type="PIRSF" id="PIRSF000429">
    <property type="entry name" value="Ac-CoA_Ac_transf"/>
    <property type="match status" value="1"/>
</dbReference>
<evidence type="ECO:0000256" key="9">
    <source>
        <dbReference type="ARBA" id="ARBA00023315"/>
    </source>
</evidence>
<evidence type="ECO:0000256" key="7">
    <source>
        <dbReference type="ARBA" id="ARBA00023098"/>
    </source>
</evidence>
<evidence type="ECO:0000256" key="12">
    <source>
        <dbReference type="RuleBase" id="RU003557"/>
    </source>
</evidence>
<comment type="subcellular location">
    <subcellularLocation>
        <location evidence="1">Peroxisome</location>
    </subcellularLocation>
</comment>
<dbReference type="InterPro" id="IPR050215">
    <property type="entry name" value="Thiolase-like_sf_Thiolase"/>
</dbReference>
<evidence type="ECO:0000256" key="6">
    <source>
        <dbReference type="ARBA" id="ARBA00022946"/>
    </source>
</evidence>
<evidence type="ECO:0000256" key="4">
    <source>
        <dbReference type="ARBA" id="ARBA00022752"/>
    </source>
</evidence>
<dbReference type="EMBL" id="CP061038">
    <property type="protein sequence ID" value="QNQ07579.1"/>
    <property type="molecule type" value="Genomic_DNA"/>
</dbReference>
<dbReference type="GO" id="GO:0006635">
    <property type="term" value="P:fatty acid beta-oxidation"/>
    <property type="evidence" value="ECO:0007669"/>
    <property type="project" value="TreeGrafter"/>
</dbReference>
<sequence length="392" mass="41166">MRSAVIVSTARTAIGRAYRGGFNNTPAPTLASHSIRAAVERAGIDGAEVDDVVFGCALQQGHQAGNIARTSLLRAGLPVSVAGMSVDRQCASGLMAIATAAKQIITDNMDITIGGGVESISLVQTPQMRVAPDPELIAMHKDVYMPMLGTAEVVAKRYGISREAMDQYALQSQQRTAAAQAAGYYDKEIVPVTANMAIVNKETKEVTYKEVTIAKDEGNRADTTIEGLRALQPVMGPDMTITAGNASQLSDGSSASVLMEEAIASKRGLSPLGRYVGMAVGGTEPDEMGIGPVVAIPKLLQRFNLKMDDIGLWELNEAFAVQVLYCRDKLGIPDELLNVSGGAISIGHPYGMTGARATGHALIEGKRRGAKYVVVTMCIGGGQGAAGLFEVL</sequence>
<evidence type="ECO:0000259" key="14">
    <source>
        <dbReference type="Pfam" id="PF02803"/>
    </source>
</evidence>
<dbReference type="FunFam" id="3.40.47.10:FF:000010">
    <property type="entry name" value="Acetyl-CoA acetyltransferase (Thiolase)"/>
    <property type="match status" value="1"/>
</dbReference>
<dbReference type="CDD" id="cd00751">
    <property type="entry name" value="thiolase"/>
    <property type="match status" value="1"/>
</dbReference>
<dbReference type="RefSeq" id="WP_187759928.1">
    <property type="nucleotide sequence ID" value="NZ_CP061038.1"/>
</dbReference>
<feature type="active site" description="Acyl-thioester intermediate" evidence="11">
    <location>
        <position position="90"/>
    </location>
</feature>
<dbReference type="Pfam" id="PF02803">
    <property type="entry name" value="Thiolase_C"/>
    <property type="match status" value="1"/>
</dbReference>
<dbReference type="InterPro" id="IPR020617">
    <property type="entry name" value="Thiolase_C"/>
</dbReference>
<dbReference type="InterPro" id="IPR020616">
    <property type="entry name" value="Thiolase_N"/>
</dbReference>
<dbReference type="PROSITE" id="PS00737">
    <property type="entry name" value="THIOLASE_2"/>
    <property type="match status" value="1"/>
</dbReference>
<protein>
    <submittedName>
        <fullName evidence="15">Acetyl-CoA C-acyltransferase</fullName>
        <ecNumber evidence="15">2.3.1.16</ecNumber>
    </submittedName>
</protein>
<dbReference type="GO" id="GO:0010124">
    <property type="term" value="P:phenylacetate catabolic process"/>
    <property type="evidence" value="ECO:0007669"/>
    <property type="project" value="TreeGrafter"/>
</dbReference>
<evidence type="ECO:0000256" key="2">
    <source>
        <dbReference type="ARBA" id="ARBA00010982"/>
    </source>
</evidence>
<organism evidence="15 16">
    <name type="scientific">Sphingomonas alpina</name>
    <dbReference type="NCBI Taxonomy" id="653931"/>
    <lineage>
        <taxon>Bacteria</taxon>
        <taxon>Pseudomonadati</taxon>
        <taxon>Pseudomonadota</taxon>
        <taxon>Alphaproteobacteria</taxon>
        <taxon>Sphingomonadales</taxon>
        <taxon>Sphingomonadaceae</taxon>
        <taxon>Sphingomonas</taxon>
    </lineage>
</organism>
<dbReference type="Gene3D" id="3.40.47.10">
    <property type="match status" value="1"/>
</dbReference>
<keyword evidence="6" id="KW-0809">Transit peptide</keyword>
<feature type="active site" description="Proton acceptor" evidence="11">
    <location>
        <position position="378"/>
    </location>
</feature>
<dbReference type="GO" id="GO:0005737">
    <property type="term" value="C:cytoplasm"/>
    <property type="evidence" value="ECO:0007669"/>
    <property type="project" value="UniProtKB-ARBA"/>
</dbReference>
<dbReference type="Pfam" id="PF00108">
    <property type="entry name" value="Thiolase_N"/>
    <property type="match status" value="1"/>
</dbReference>
<evidence type="ECO:0000256" key="10">
    <source>
        <dbReference type="ARBA" id="ARBA00037924"/>
    </source>
</evidence>
<dbReference type="InterPro" id="IPR002155">
    <property type="entry name" value="Thiolase"/>
</dbReference>
<keyword evidence="16" id="KW-1185">Reference proteome</keyword>